<keyword evidence="4" id="KW-0808">Transferase</keyword>
<evidence type="ECO:0000313" key="4">
    <source>
        <dbReference type="EMBL" id="SFW29380.1"/>
    </source>
</evidence>
<evidence type="ECO:0000259" key="2">
    <source>
        <dbReference type="Pfam" id="PF00534"/>
    </source>
</evidence>
<dbReference type="AlphaFoldDB" id="A0A1K1N1R9"/>
<feature type="domain" description="Glycosyltransferase subfamily 4-like N-terminal" evidence="3">
    <location>
        <begin position="78"/>
        <end position="167"/>
    </location>
</feature>
<dbReference type="InterPro" id="IPR001296">
    <property type="entry name" value="Glyco_trans_1"/>
</dbReference>
<dbReference type="PANTHER" id="PTHR45947:SF3">
    <property type="entry name" value="SULFOQUINOVOSYL TRANSFERASE SQD2"/>
    <property type="match status" value="1"/>
</dbReference>
<organism evidence="4 5">
    <name type="scientific">Ruminococcus flavefaciens</name>
    <dbReference type="NCBI Taxonomy" id="1265"/>
    <lineage>
        <taxon>Bacteria</taxon>
        <taxon>Bacillati</taxon>
        <taxon>Bacillota</taxon>
        <taxon>Clostridia</taxon>
        <taxon>Eubacteriales</taxon>
        <taxon>Oscillospiraceae</taxon>
        <taxon>Ruminococcus</taxon>
    </lineage>
</organism>
<evidence type="ECO:0000313" key="5">
    <source>
        <dbReference type="Proteomes" id="UP000183461"/>
    </source>
</evidence>
<dbReference type="InterPro" id="IPR028098">
    <property type="entry name" value="Glyco_trans_4-like_N"/>
</dbReference>
<name>A0A1K1N1R9_RUMFL</name>
<proteinExistence type="predicted"/>
<evidence type="ECO:0000256" key="1">
    <source>
        <dbReference type="SAM" id="Phobius"/>
    </source>
</evidence>
<dbReference type="CDD" id="cd03801">
    <property type="entry name" value="GT4_PimA-like"/>
    <property type="match status" value="1"/>
</dbReference>
<keyword evidence="1" id="KW-0812">Transmembrane</keyword>
<dbReference type="GO" id="GO:0016757">
    <property type="term" value="F:glycosyltransferase activity"/>
    <property type="evidence" value="ECO:0007669"/>
    <property type="project" value="InterPro"/>
</dbReference>
<reference evidence="4 5" key="1">
    <citation type="submission" date="2016-11" db="EMBL/GenBank/DDBJ databases">
        <authorList>
            <person name="Jaros S."/>
            <person name="Januszkiewicz K."/>
            <person name="Wedrychowicz H."/>
        </authorList>
    </citation>
    <scope>NUCLEOTIDE SEQUENCE [LARGE SCALE GENOMIC DNA]</scope>
    <source>
        <strain evidence="4 5">YL228</strain>
    </source>
</reference>
<evidence type="ECO:0000259" key="3">
    <source>
        <dbReference type="Pfam" id="PF13439"/>
    </source>
</evidence>
<dbReference type="PANTHER" id="PTHR45947">
    <property type="entry name" value="SULFOQUINOVOSYL TRANSFERASE SQD2"/>
    <property type="match status" value="1"/>
</dbReference>
<gene>
    <name evidence="4" type="ORF">SAMN02910280_1620</name>
</gene>
<feature type="domain" description="Glycosyl transferase family 1" evidence="2">
    <location>
        <begin position="191"/>
        <end position="353"/>
    </location>
</feature>
<dbReference type="RefSeq" id="WP_072299932.1">
    <property type="nucleotide sequence ID" value="NZ_FPIP01000003.1"/>
</dbReference>
<dbReference type="Pfam" id="PF13439">
    <property type="entry name" value="Glyco_transf_4"/>
    <property type="match status" value="1"/>
</dbReference>
<dbReference type="SUPFAM" id="SSF53756">
    <property type="entry name" value="UDP-Glycosyltransferase/glycogen phosphorylase"/>
    <property type="match status" value="1"/>
</dbReference>
<sequence>MSEKKKRKKVVMIGPVYPYKGGIAYNCATMINSLKKRFNVKTVSYKMQYPKILFHQEQKDYSNSLFKIDDAQFLINTANPFNWITTARKIKKMRPDFIVIHWWHPYFAPCYGCLSFMLRKIPRIFICHNVFPHEHFPMQRFLAKFALKRGSAYITHSVSDAEDLKQIKSKPIFKAADLPVHNQYNLHHLTKEEGRKQAGIAPEKKILLFFGFVREYKGLRHIIKAMPEIVKYDPNIELWVVGEFRDDKESYMELIKKGGAESNIKIVDGYIPDNEIEKYFASCDIVVLPYESATQSGIVQMAYGFDKPVIVTDVGGIPEVVDEGKTGYIVPPKDHHALAEAVKKFYSEGNADEMTNYVRAEANRRSWDVMVDNIEELYEKAKRHER</sequence>
<keyword evidence="1" id="KW-1133">Transmembrane helix</keyword>
<dbReference type="EMBL" id="FPIP01000003">
    <property type="protein sequence ID" value="SFW29380.1"/>
    <property type="molecule type" value="Genomic_DNA"/>
</dbReference>
<dbReference type="Gene3D" id="3.40.50.2000">
    <property type="entry name" value="Glycogen Phosphorylase B"/>
    <property type="match status" value="2"/>
</dbReference>
<protein>
    <submittedName>
        <fullName evidence="4">Glycosyltransferase involved in cell wall bisynthesis</fullName>
    </submittedName>
</protein>
<feature type="transmembrane region" description="Helical" evidence="1">
    <location>
        <begin position="97"/>
        <end position="118"/>
    </location>
</feature>
<accession>A0A1K1N1R9</accession>
<dbReference type="InterPro" id="IPR050194">
    <property type="entry name" value="Glycosyltransferase_grp1"/>
</dbReference>
<dbReference type="Proteomes" id="UP000183461">
    <property type="component" value="Unassembled WGS sequence"/>
</dbReference>
<dbReference type="Pfam" id="PF00534">
    <property type="entry name" value="Glycos_transf_1"/>
    <property type="match status" value="1"/>
</dbReference>
<keyword evidence="1" id="KW-0472">Membrane</keyword>